<feature type="transmembrane region" description="Helical" evidence="7">
    <location>
        <begin position="40"/>
        <end position="61"/>
    </location>
</feature>
<protein>
    <submittedName>
        <fullName evidence="10">Sugar ABC transporter permease</fullName>
    </submittedName>
</protein>
<dbReference type="InterPro" id="IPR035906">
    <property type="entry name" value="MetI-like_sf"/>
</dbReference>
<dbReference type="SUPFAM" id="SSF161098">
    <property type="entry name" value="MetI-like"/>
    <property type="match status" value="1"/>
</dbReference>
<evidence type="ECO:0000256" key="4">
    <source>
        <dbReference type="ARBA" id="ARBA00022692"/>
    </source>
</evidence>
<feature type="transmembrane region" description="Helical" evidence="7">
    <location>
        <begin position="127"/>
        <end position="148"/>
    </location>
</feature>
<dbReference type="GO" id="GO:0005886">
    <property type="term" value="C:plasma membrane"/>
    <property type="evidence" value="ECO:0007669"/>
    <property type="project" value="UniProtKB-SubCell"/>
</dbReference>
<evidence type="ECO:0000256" key="1">
    <source>
        <dbReference type="ARBA" id="ARBA00004651"/>
    </source>
</evidence>
<evidence type="ECO:0000256" key="8">
    <source>
        <dbReference type="SAM" id="MobiDB-lite"/>
    </source>
</evidence>
<dbReference type="CDD" id="cd06261">
    <property type="entry name" value="TM_PBP2"/>
    <property type="match status" value="1"/>
</dbReference>
<proteinExistence type="inferred from homology"/>
<dbReference type="PROSITE" id="PS50928">
    <property type="entry name" value="ABC_TM1"/>
    <property type="match status" value="1"/>
</dbReference>
<evidence type="ECO:0000313" key="10">
    <source>
        <dbReference type="EMBL" id="NEN05097.1"/>
    </source>
</evidence>
<evidence type="ECO:0000256" key="3">
    <source>
        <dbReference type="ARBA" id="ARBA00022475"/>
    </source>
</evidence>
<accession>A0A6L9XV48</accession>
<evidence type="ECO:0000256" key="6">
    <source>
        <dbReference type="ARBA" id="ARBA00023136"/>
    </source>
</evidence>
<dbReference type="PANTHER" id="PTHR43227">
    <property type="entry name" value="BLL4140 PROTEIN"/>
    <property type="match status" value="1"/>
</dbReference>
<dbReference type="EMBL" id="JAAGWY010000001">
    <property type="protein sequence ID" value="NEN05097.1"/>
    <property type="molecule type" value="Genomic_DNA"/>
</dbReference>
<keyword evidence="4 7" id="KW-0812">Transmembrane</keyword>
<evidence type="ECO:0000256" key="7">
    <source>
        <dbReference type="RuleBase" id="RU363032"/>
    </source>
</evidence>
<keyword evidence="5 7" id="KW-1133">Transmembrane helix</keyword>
<feature type="domain" description="ABC transmembrane type-1" evidence="9">
    <location>
        <begin position="91"/>
        <end position="305"/>
    </location>
</feature>
<dbReference type="GO" id="GO:0055085">
    <property type="term" value="P:transmembrane transport"/>
    <property type="evidence" value="ECO:0007669"/>
    <property type="project" value="InterPro"/>
</dbReference>
<feature type="transmembrane region" description="Helical" evidence="7">
    <location>
        <begin position="279"/>
        <end position="306"/>
    </location>
</feature>
<evidence type="ECO:0000256" key="5">
    <source>
        <dbReference type="ARBA" id="ARBA00022989"/>
    </source>
</evidence>
<dbReference type="InterPro" id="IPR050809">
    <property type="entry name" value="UgpAE/MalFG_permease"/>
</dbReference>
<dbReference type="Gene3D" id="1.10.3720.10">
    <property type="entry name" value="MetI-like"/>
    <property type="match status" value="1"/>
</dbReference>
<organism evidence="10 11">
    <name type="scientific">Leifsonia tongyongensis</name>
    <dbReference type="NCBI Taxonomy" id="1268043"/>
    <lineage>
        <taxon>Bacteria</taxon>
        <taxon>Bacillati</taxon>
        <taxon>Actinomycetota</taxon>
        <taxon>Actinomycetes</taxon>
        <taxon>Micrococcales</taxon>
        <taxon>Microbacteriaceae</taxon>
        <taxon>Leifsonia</taxon>
    </lineage>
</organism>
<gene>
    <name evidence="10" type="ORF">G3T36_04350</name>
</gene>
<keyword evidence="6 7" id="KW-0472">Membrane</keyword>
<sequence>MTTLTDPPRTVLEPPAAPRARRRRNRPHHELRDRLSATPFFGAAALFVGIVLLVPFGYTIVRSFFGNGGAGFAGLDNYVTMFQDPNIQLSLLNTLIWAIGALILPVLFGLGIAIMTSAMKLGAVARAVVILPYALAGTIVAIIGNIIFTSQGSLNQALNAFGLTSADSPIQWLLHWPLNVIAAILIASWQSTGVNVVLFMVGLQTIPRETTEAAALDGADGWIRFKDVIFPQLRPTTIVVIGLTITNALRAFDVIWVLTQGGPNRSSETLALSMYRESFLLLDPAVGSAIAVVLTIIVVACSWIYLRRQIGHEL</sequence>
<comment type="similarity">
    <text evidence="7">Belongs to the binding-protein-dependent transport system permease family.</text>
</comment>
<comment type="caution">
    <text evidence="10">The sequence shown here is derived from an EMBL/GenBank/DDBJ whole genome shotgun (WGS) entry which is preliminary data.</text>
</comment>
<comment type="subcellular location">
    <subcellularLocation>
        <location evidence="1 7">Cell membrane</location>
        <topology evidence="1 7">Multi-pass membrane protein</topology>
    </subcellularLocation>
</comment>
<reference evidence="10 11" key="1">
    <citation type="journal article" date="2014" name="J. Microbiol.">
        <title>Diaminobutyricibacter tongyongensis gen. nov., sp. nov. and Homoserinibacter gongjuensis gen. nov., sp. nov. belong to the family Microbacteriaceae.</title>
        <authorList>
            <person name="Kim S.J."/>
            <person name="Ahn J.H."/>
            <person name="Weon H.Y."/>
            <person name="Hamada M."/>
            <person name="Suzuki K."/>
            <person name="Kwon S.W."/>
        </authorList>
    </citation>
    <scope>NUCLEOTIDE SEQUENCE [LARGE SCALE GENOMIC DNA]</scope>
    <source>
        <strain evidence="10 11">NBRC 108724</strain>
    </source>
</reference>
<evidence type="ECO:0000313" key="11">
    <source>
        <dbReference type="Proteomes" id="UP000474967"/>
    </source>
</evidence>
<dbReference type="RefSeq" id="WP_163288208.1">
    <property type="nucleotide sequence ID" value="NZ_JAAGWY010000001.1"/>
</dbReference>
<dbReference type="PANTHER" id="PTHR43227:SF8">
    <property type="entry name" value="DIACETYLCHITOBIOSE UPTAKE SYSTEM PERMEASE PROTEIN DASB"/>
    <property type="match status" value="1"/>
</dbReference>
<feature type="transmembrane region" description="Helical" evidence="7">
    <location>
        <begin position="95"/>
        <end position="115"/>
    </location>
</feature>
<dbReference type="AlphaFoldDB" id="A0A6L9XV48"/>
<feature type="transmembrane region" description="Helical" evidence="7">
    <location>
        <begin position="180"/>
        <end position="201"/>
    </location>
</feature>
<dbReference type="InterPro" id="IPR000515">
    <property type="entry name" value="MetI-like"/>
</dbReference>
<evidence type="ECO:0000259" key="9">
    <source>
        <dbReference type="PROSITE" id="PS50928"/>
    </source>
</evidence>
<keyword evidence="3" id="KW-1003">Cell membrane</keyword>
<keyword evidence="2 7" id="KW-0813">Transport</keyword>
<name>A0A6L9XV48_9MICO</name>
<feature type="region of interest" description="Disordered" evidence="8">
    <location>
        <begin position="1"/>
        <end position="29"/>
    </location>
</feature>
<feature type="transmembrane region" description="Helical" evidence="7">
    <location>
        <begin position="238"/>
        <end position="259"/>
    </location>
</feature>
<evidence type="ECO:0000256" key="2">
    <source>
        <dbReference type="ARBA" id="ARBA00022448"/>
    </source>
</evidence>
<keyword evidence="11" id="KW-1185">Reference proteome</keyword>
<dbReference type="Pfam" id="PF00528">
    <property type="entry name" value="BPD_transp_1"/>
    <property type="match status" value="1"/>
</dbReference>
<dbReference type="Proteomes" id="UP000474967">
    <property type="component" value="Unassembled WGS sequence"/>
</dbReference>